<comment type="pathway">
    <text evidence="1 9">Amino-acid biosynthesis; L-arginine biosynthesis; L-arginine from L-ornithine and carbamoyl phosphate: step 2/3.</text>
</comment>
<dbReference type="Gene3D" id="3.90.1260.10">
    <property type="entry name" value="Argininosuccinate synthetase, chain A, domain 2"/>
    <property type="match status" value="1"/>
</dbReference>
<feature type="binding site" evidence="9">
    <location>
        <position position="276"/>
    </location>
    <ligand>
        <name>L-citrulline</name>
        <dbReference type="ChEBI" id="CHEBI:57743"/>
    </ligand>
</feature>
<proteinExistence type="inferred from homology"/>
<name>A0A1E3VQP2_9HYPH</name>
<comment type="caution">
    <text evidence="12">The sequence shown here is derived from an EMBL/GenBank/DDBJ whole genome shotgun (WGS) entry which is preliminary data.</text>
</comment>
<evidence type="ECO:0000256" key="1">
    <source>
        <dbReference type="ARBA" id="ARBA00004967"/>
    </source>
</evidence>
<dbReference type="FunFam" id="3.40.50.620:FF:000019">
    <property type="entry name" value="Argininosuccinate synthase"/>
    <property type="match status" value="1"/>
</dbReference>
<evidence type="ECO:0000256" key="3">
    <source>
        <dbReference type="ARBA" id="ARBA00012286"/>
    </source>
</evidence>
<dbReference type="InterPro" id="IPR018223">
    <property type="entry name" value="Arginosuc_synth_CS"/>
</dbReference>
<dbReference type="GO" id="GO:0004055">
    <property type="term" value="F:argininosuccinate synthase activity"/>
    <property type="evidence" value="ECO:0007669"/>
    <property type="project" value="UniProtKB-UniRule"/>
</dbReference>
<evidence type="ECO:0000256" key="8">
    <source>
        <dbReference type="ARBA" id="ARBA00022840"/>
    </source>
</evidence>
<comment type="subunit">
    <text evidence="2 9">Homotetramer.</text>
</comment>
<feature type="binding site" evidence="9">
    <location>
        <position position="179"/>
    </location>
    <ligand>
        <name>L-citrulline</name>
        <dbReference type="ChEBI" id="CHEBI:57743"/>
    </ligand>
</feature>
<dbReference type="Gene3D" id="1.20.5.470">
    <property type="entry name" value="Single helix bin"/>
    <property type="match status" value="1"/>
</dbReference>
<protein>
    <recommendedName>
        <fullName evidence="3 9">Argininosuccinate synthase</fullName>
        <ecNumber evidence="3 9">6.3.4.5</ecNumber>
    </recommendedName>
    <alternativeName>
        <fullName evidence="9">Citrulline--aspartate ligase</fullName>
    </alternativeName>
</protein>
<feature type="binding site" evidence="9">
    <location>
        <position position="125"/>
    </location>
    <ligand>
        <name>L-aspartate</name>
        <dbReference type="ChEBI" id="CHEBI:29991"/>
    </ligand>
</feature>
<keyword evidence="9" id="KW-0963">Cytoplasm</keyword>
<dbReference type="GO" id="GO:0005737">
    <property type="term" value="C:cytoplasm"/>
    <property type="evidence" value="ECO:0007669"/>
    <property type="project" value="UniProtKB-SubCell"/>
</dbReference>
<feature type="domain" description="Arginosuccinate synthase-like N-terminal" evidence="10">
    <location>
        <begin position="6"/>
        <end position="167"/>
    </location>
</feature>
<dbReference type="SUPFAM" id="SSF69864">
    <property type="entry name" value="Argininosuccinate synthetase, C-terminal domain"/>
    <property type="match status" value="1"/>
</dbReference>
<evidence type="ECO:0000313" key="13">
    <source>
        <dbReference type="Proteomes" id="UP000094172"/>
    </source>
</evidence>
<evidence type="ECO:0000313" key="12">
    <source>
        <dbReference type="EMBL" id="ODR95848.1"/>
    </source>
</evidence>
<feature type="binding site" evidence="9">
    <location>
        <position position="37"/>
    </location>
    <ligand>
        <name>ATP</name>
        <dbReference type="ChEBI" id="CHEBI:30616"/>
    </ligand>
</feature>
<dbReference type="InterPro" id="IPR014729">
    <property type="entry name" value="Rossmann-like_a/b/a_fold"/>
</dbReference>
<dbReference type="GO" id="GO:0005524">
    <property type="term" value="F:ATP binding"/>
    <property type="evidence" value="ECO:0007669"/>
    <property type="project" value="UniProtKB-UniRule"/>
</dbReference>
<dbReference type="GO" id="GO:0000050">
    <property type="term" value="P:urea cycle"/>
    <property type="evidence" value="ECO:0007669"/>
    <property type="project" value="TreeGrafter"/>
</dbReference>
<dbReference type="Pfam" id="PF20979">
    <property type="entry name" value="Arginosuc_syn_C"/>
    <property type="match status" value="1"/>
</dbReference>
<keyword evidence="7 9" id="KW-0547">Nucleotide-binding</keyword>
<evidence type="ECO:0000256" key="5">
    <source>
        <dbReference type="ARBA" id="ARBA00022598"/>
    </source>
</evidence>
<keyword evidence="6 9" id="KW-0028">Amino-acid biosynthesis</keyword>
<evidence type="ECO:0000256" key="9">
    <source>
        <dbReference type="HAMAP-Rule" id="MF_00005"/>
    </source>
</evidence>
<dbReference type="PROSITE" id="PS00564">
    <property type="entry name" value="ARGININOSUCCIN_SYN_1"/>
    <property type="match status" value="1"/>
</dbReference>
<dbReference type="EMBL" id="LPWE01000010">
    <property type="protein sequence ID" value="ODR95848.1"/>
    <property type="molecule type" value="Genomic_DNA"/>
</dbReference>
<dbReference type="EC" id="6.3.4.5" evidence="3 9"/>
<dbReference type="InterPro" id="IPR023434">
    <property type="entry name" value="Arginosuc_synth_type_1_subfam"/>
</dbReference>
<keyword evidence="13" id="KW-1185">Reference proteome</keyword>
<keyword evidence="8 9" id="KW-0067">ATP-binding</keyword>
<evidence type="ECO:0000259" key="11">
    <source>
        <dbReference type="Pfam" id="PF20979"/>
    </source>
</evidence>
<dbReference type="SUPFAM" id="SSF52402">
    <property type="entry name" value="Adenine nucleotide alpha hydrolases-like"/>
    <property type="match status" value="1"/>
</dbReference>
<dbReference type="RefSeq" id="WP_069444041.1">
    <property type="nucleotide sequence ID" value="NZ_LPWE01000010.1"/>
</dbReference>
<dbReference type="Gene3D" id="3.40.50.620">
    <property type="entry name" value="HUPs"/>
    <property type="match status" value="1"/>
</dbReference>
<keyword evidence="4 9" id="KW-0055">Arginine biosynthesis</keyword>
<evidence type="ECO:0000259" key="10">
    <source>
        <dbReference type="Pfam" id="PF00764"/>
    </source>
</evidence>
<dbReference type="InterPro" id="IPR001518">
    <property type="entry name" value="Arginosuc_synth"/>
</dbReference>
<evidence type="ECO:0000256" key="4">
    <source>
        <dbReference type="ARBA" id="ARBA00022571"/>
    </source>
</evidence>
<dbReference type="Proteomes" id="UP000094172">
    <property type="component" value="Unassembled WGS sequence"/>
</dbReference>
<feature type="binding site" evidence="9">
    <location>
        <position position="88"/>
    </location>
    <ligand>
        <name>L-citrulline</name>
        <dbReference type="ChEBI" id="CHEBI:57743"/>
    </ligand>
</feature>
<feature type="binding site" evidence="9">
    <location>
        <position position="128"/>
    </location>
    <ligand>
        <name>L-citrulline</name>
        <dbReference type="ChEBI" id="CHEBI:57743"/>
    </ligand>
</feature>
<dbReference type="InterPro" id="IPR024074">
    <property type="entry name" value="AS_cat/multimer_dom_body"/>
</dbReference>
<dbReference type="FunFam" id="3.90.1260.10:FF:000007">
    <property type="entry name" value="Argininosuccinate synthase"/>
    <property type="match status" value="1"/>
</dbReference>
<dbReference type="HAMAP" id="MF_00005">
    <property type="entry name" value="Arg_succ_synth_type1"/>
    <property type="match status" value="1"/>
</dbReference>
<feature type="binding site" evidence="9">
    <location>
        <position position="264"/>
    </location>
    <ligand>
        <name>L-citrulline</name>
        <dbReference type="ChEBI" id="CHEBI:57743"/>
    </ligand>
</feature>
<keyword evidence="5 9" id="KW-0436">Ligase</keyword>
<organism evidence="12 13">
    <name type="scientific">Methyloceanibacter stevinii</name>
    <dbReference type="NCBI Taxonomy" id="1774970"/>
    <lineage>
        <taxon>Bacteria</taxon>
        <taxon>Pseudomonadati</taxon>
        <taxon>Pseudomonadota</taxon>
        <taxon>Alphaproteobacteria</taxon>
        <taxon>Hyphomicrobiales</taxon>
        <taxon>Hyphomicrobiaceae</taxon>
        <taxon>Methyloceanibacter</taxon>
    </lineage>
</organism>
<dbReference type="InterPro" id="IPR048268">
    <property type="entry name" value="Arginosuc_syn_C"/>
</dbReference>
<accession>A0A1E3VQP2</accession>
<gene>
    <name evidence="9" type="primary">argG</name>
    <name evidence="12" type="ORF">AUC70_03010</name>
</gene>
<reference evidence="12 13" key="1">
    <citation type="journal article" date="2016" name="Environ. Microbiol.">
        <title>New Methyloceanibacter diversity from North Sea sediments includes methanotroph containing solely the soluble methane monooxygenase.</title>
        <authorList>
            <person name="Vekeman B."/>
            <person name="Kerckhof F.M."/>
            <person name="Cremers G."/>
            <person name="de Vos P."/>
            <person name="Vandamme P."/>
            <person name="Boon N."/>
            <person name="Op den Camp H.J."/>
            <person name="Heylen K."/>
        </authorList>
    </citation>
    <scope>NUCLEOTIDE SEQUENCE [LARGE SCALE GENOMIC DNA]</scope>
    <source>
        <strain evidence="12 13">R-67176</strain>
    </source>
</reference>
<evidence type="ECO:0000256" key="2">
    <source>
        <dbReference type="ARBA" id="ARBA00011881"/>
    </source>
</evidence>
<feature type="domain" description="Arginosuccinate synthase C-terminal" evidence="11">
    <location>
        <begin position="178"/>
        <end position="395"/>
    </location>
</feature>
<comment type="catalytic activity">
    <reaction evidence="9">
        <text>L-citrulline + L-aspartate + ATP = 2-(N(omega)-L-arginino)succinate + AMP + diphosphate + H(+)</text>
        <dbReference type="Rhea" id="RHEA:10932"/>
        <dbReference type="ChEBI" id="CHEBI:15378"/>
        <dbReference type="ChEBI" id="CHEBI:29991"/>
        <dbReference type="ChEBI" id="CHEBI:30616"/>
        <dbReference type="ChEBI" id="CHEBI:33019"/>
        <dbReference type="ChEBI" id="CHEBI:57472"/>
        <dbReference type="ChEBI" id="CHEBI:57743"/>
        <dbReference type="ChEBI" id="CHEBI:456215"/>
        <dbReference type="EC" id="6.3.4.5"/>
    </reaction>
</comment>
<dbReference type="GO" id="GO:0000053">
    <property type="term" value="P:argininosuccinate metabolic process"/>
    <property type="evidence" value="ECO:0007669"/>
    <property type="project" value="TreeGrafter"/>
</dbReference>
<dbReference type="UniPathway" id="UPA00068">
    <property type="reaction ID" value="UER00113"/>
</dbReference>
<dbReference type="CDD" id="cd01999">
    <property type="entry name" value="ASS"/>
    <property type="match status" value="1"/>
</dbReference>
<dbReference type="PANTHER" id="PTHR11587:SF2">
    <property type="entry name" value="ARGININOSUCCINATE SYNTHASE"/>
    <property type="match status" value="1"/>
</dbReference>
<dbReference type="GO" id="GO:0006526">
    <property type="term" value="P:L-arginine biosynthetic process"/>
    <property type="evidence" value="ECO:0007669"/>
    <property type="project" value="UniProtKB-UniRule"/>
</dbReference>
<dbReference type="STRING" id="1774970.AUC70_03010"/>
<comment type="subcellular location">
    <subcellularLocation>
        <location evidence="9">Cytoplasm</location>
    </subcellularLocation>
</comment>
<dbReference type="PROSITE" id="PS00565">
    <property type="entry name" value="ARGININOSUCCIN_SYN_2"/>
    <property type="match status" value="1"/>
</dbReference>
<evidence type="ECO:0000256" key="6">
    <source>
        <dbReference type="ARBA" id="ARBA00022605"/>
    </source>
</evidence>
<feature type="binding site" evidence="9">
    <location>
        <begin position="10"/>
        <end position="18"/>
    </location>
    <ligand>
        <name>ATP</name>
        <dbReference type="ChEBI" id="CHEBI:30616"/>
    </ligand>
</feature>
<comment type="similarity">
    <text evidence="9">Belongs to the argininosuccinate synthase family. Type 1 subfamily.</text>
</comment>
<feature type="binding site" evidence="9">
    <location>
        <position position="188"/>
    </location>
    <ligand>
        <name>L-citrulline</name>
        <dbReference type="ChEBI" id="CHEBI:57743"/>
    </ligand>
</feature>
<dbReference type="PANTHER" id="PTHR11587">
    <property type="entry name" value="ARGININOSUCCINATE SYNTHASE"/>
    <property type="match status" value="1"/>
</dbReference>
<feature type="binding site" evidence="9">
    <location>
        <position position="118"/>
    </location>
    <ligand>
        <name>ATP</name>
        <dbReference type="ChEBI" id="CHEBI:30616"/>
    </ligand>
</feature>
<evidence type="ECO:0000256" key="7">
    <source>
        <dbReference type="ARBA" id="ARBA00022741"/>
    </source>
</evidence>
<feature type="binding site" evidence="9">
    <location>
        <position position="93"/>
    </location>
    <ligand>
        <name>L-citrulline</name>
        <dbReference type="ChEBI" id="CHEBI:57743"/>
    </ligand>
</feature>
<dbReference type="AlphaFoldDB" id="A0A1E3VQP2"/>
<dbReference type="NCBIfam" id="TIGR00032">
    <property type="entry name" value="argG"/>
    <property type="match status" value="1"/>
</dbReference>
<dbReference type="NCBIfam" id="NF001770">
    <property type="entry name" value="PRK00509.1"/>
    <property type="match status" value="1"/>
</dbReference>
<feature type="binding site" evidence="9">
    <location>
        <position position="124"/>
    </location>
    <ligand>
        <name>L-aspartate</name>
        <dbReference type="ChEBI" id="CHEBI:29991"/>
    </ligand>
</feature>
<feature type="binding site" evidence="9">
    <location>
        <position position="120"/>
    </location>
    <ligand>
        <name>L-aspartate</name>
        <dbReference type="ChEBI" id="CHEBI:29991"/>
    </ligand>
</feature>
<sequence>MTDIKKVVLAYSGGLDTSIILKWLQETYGCEVVTFTADLGQGEELEPARKKAEMLGIKEIYIEDLREEFVRHYVFPMFRANALYEGVYLLGTSIARPLIAKRQIEIAKETGADAVCHGATGKGNDQVRFELGYYALNPDIKVIAPWRDWEFKSRSDLIEFAEKHQIPVAKDKRGEAPFSVDANLLHSSSEGKVLEDPNVEPPAYVFQRTVAPEDAPDEPTIITIGFEKGDPVSIDGMALSPAAVLTKLNQLGHDNGIGRVDLVENRFVGMKSRGIYETPGGTILLAAHRAIESLTLDREAMHLKDQLMPRYAELVYYGFWFAPEREMLQALIDKSQEHVEGEVTLKLYKGNVIVIGRRSEKSLYSDEIVTFEDDQGAYDQKDAEGFIKLNALRLRTLRKLRGS</sequence>
<dbReference type="InterPro" id="IPR048267">
    <property type="entry name" value="Arginosuc_syn_N"/>
</dbReference>
<feature type="binding site" evidence="9">
    <location>
        <position position="124"/>
    </location>
    <ligand>
        <name>L-citrulline</name>
        <dbReference type="ChEBI" id="CHEBI:57743"/>
    </ligand>
</feature>
<dbReference type="Pfam" id="PF00764">
    <property type="entry name" value="Arginosuc_synth"/>
    <property type="match status" value="1"/>
</dbReference>